<gene>
    <name evidence="1" type="ORF">GCM10022254_55730</name>
</gene>
<comment type="caution">
    <text evidence="1">The sequence shown here is derived from an EMBL/GenBank/DDBJ whole genome shotgun (WGS) entry which is preliminary data.</text>
</comment>
<dbReference type="EMBL" id="BAABAS010000020">
    <property type="protein sequence ID" value="GAA4238702.1"/>
    <property type="molecule type" value="Genomic_DNA"/>
</dbReference>
<organism evidence="1 2">
    <name type="scientific">Actinomadura meridiana</name>
    <dbReference type="NCBI Taxonomy" id="559626"/>
    <lineage>
        <taxon>Bacteria</taxon>
        <taxon>Bacillati</taxon>
        <taxon>Actinomycetota</taxon>
        <taxon>Actinomycetes</taxon>
        <taxon>Streptosporangiales</taxon>
        <taxon>Thermomonosporaceae</taxon>
        <taxon>Actinomadura</taxon>
    </lineage>
</organism>
<keyword evidence="2" id="KW-1185">Reference proteome</keyword>
<reference evidence="2" key="1">
    <citation type="journal article" date="2019" name="Int. J. Syst. Evol. Microbiol.">
        <title>The Global Catalogue of Microorganisms (GCM) 10K type strain sequencing project: providing services to taxonomists for standard genome sequencing and annotation.</title>
        <authorList>
            <consortium name="The Broad Institute Genomics Platform"/>
            <consortium name="The Broad Institute Genome Sequencing Center for Infectious Disease"/>
            <person name="Wu L."/>
            <person name="Ma J."/>
        </authorList>
    </citation>
    <scope>NUCLEOTIDE SEQUENCE [LARGE SCALE GENOMIC DNA]</scope>
    <source>
        <strain evidence="2">JCM 17440</strain>
    </source>
</reference>
<proteinExistence type="predicted"/>
<dbReference type="Proteomes" id="UP001501710">
    <property type="component" value="Unassembled WGS sequence"/>
</dbReference>
<protein>
    <recommendedName>
        <fullName evidence="3">DUF2384 domain-containing protein</fullName>
    </recommendedName>
</protein>
<name>A0ABP8CFJ9_9ACTN</name>
<accession>A0ABP8CFJ9</accession>
<evidence type="ECO:0000313" key="1">
    <source>
        <dbReference type="EMBL" id="GAA4238702.1"/>
    </source>
</evidence>
<evidence type="ECO:0000313" key="2">
    <source>
        <dbReference type="Proteomes" id="UP001501710"/>
    </source>
</evidence>
<evidence type="ECO:0008006" key="3">
    <source>
        <dbReference type="Google" id="ProtNLM"/>
    </source>
</evidence>
<sequence>MAMDRDEFVVRLSADEALVLSEWLERVQMTELSRIVDDPAVWRPLHKIAGTLDKSLPWIFAPDYAEHLAAARTLTADDPDEPTDRE</sequence>